<keyword evidence="4 6" id="KW-1133">Transmembrane helix</keyword>
<evidence type="ECO:0000256" key="4">
    <source>
        <dbReference type="ARBA" id="ARBA00022989"/>
    </source>
</evidence>
<feature type="transmembrane region" description="Helical" evidence="6">
    <location>
        <begin position="105"/>
        <end position="131"/>
    </location>
</feature>
<keyword evidence="8" id="KW-1185">Reference proteome</keyword>
<feature type="transmembrane region" description="Helical" evidence="6">
    <location>
        <begin position="45"/>
        <end position="64"/>
    </location>
</feature>
<gene>
    <name evidence="9" type="primary">LOC111086781</name>
</gene>
<feature type="transmembrane region" description="Helical" evidence="6">
    <location>
        <begin position="253"/>
        <end position="272"/>
    </location>
</feature>
<dbReference type="PANTHER" id="PTHR23506">
    <property type="entry name" value="GH10249P"/>
    <property type="match status" value="1"/>
</dbReference>
<dbReference type="RefSeq" id="XP_022246730.1">
    <property type="nucleotide sequence ID" value="XM_022391022.1"/>
</dbReference>
<evidence type="ECO:0000256" key="6">
    <source>
        <dbReference type="SAM" id="Phobius"/>
    </source>
</evidence>
<feature type="transmembrane region" description="Helical" evidence="6">
    <location>
        <begin position="173"/>
        <end position="193"/>
    </location>
</feature>
<dbReference type="InterPro" id="IPR050930">
    <property type="entry name" value="MFS_Vesicular_Transporter"/>
</dbReference>
<feature type="transmembrane region" description="Helical" evidence="6">
    <location>
        <begin position="313"/>
        <end position="335"/>
    </location>
</feature>
<evidence type="ECO:0000256" key="2">
    <source>
        <dbReference type="ARBA" id="ARBA00022448"/>
    </source>
</evidence>
<evidence type="ECO:0000256" key="3">
    <source>
        <dbReference type="ARBA" id="ARBA00022692"/>
    </source>
</evidence>
<dbReference type="PANTHER" id="PTHR23506:SF26">
    <property type="entry name" value="MFS-TYPE TRANSPORTER SLC18B1"/>
    <property type="match status" value="1"/>
</dbReference>
<feature type="transmembrane region" description="Helical" evidence="6">
    <location>
        <begin position="284"/>
        <end position="307"/>
    </location>
</feature>
<evidence type="ECO:0000256" key="1">
    <source>
        <dbReference type="ARBA" id="ARBA00004141"/>
    </source>
</evidence>
<feature type="transmembrane region" description="Helical" evidence="6">
    <location>
        <begin position="9"/>
        <end position="33"/>
    </location>
</feature>
<proteinExistence type="predicted"/>
<dbReference type="InterPro" id="IPR011701">
    <property type="entry name" value="MFS"/>
</dbReference>
<dbReference type="Proteomes" id="UP000694941">
    <property type="component" value="Unplaced"/>
</dbReference>
<sequence length="484" mass="52620">MGKLSVREILLLSILWFGIFCNYVCYSIIAPFFPQLARTKGLDAIEYSMVFGAYSVSQVIFSVISGKFLTKIGCKFIIVSGLFLTGGATVLFGCLEKSPGGKVFLILSILIRMVEGAGFAAYLTSVLAVVVKTFPENPGYYVGLTETIITVGMIAGPPAGSFLYLLGGYHTPFVVFGTLIMLTASASVWTVNTSSDNQSREKPSALTVQEYLHILKLPATILSILCVTLNVVADAFILITLSDHLQQFSLHPLEVGCVYLCLFISYAFSSPIAGRLADKLKLEYILQCVGSLVLVVSFMLIGPVAFLPLSPKVWLVTVGLLLKGFGAGPLISCSYSACLRSARQKGGLPENFRTYSLVSSIVSFSIPLGNLIGGFTAGVMLEELGMSWSTTIHAFVFASLAVACLFVHFFDKLILPTKEKDPTEHTPLYISILDEKIRNGKPTSQLNCHDKELDYQNFDELSNDATQQTANELLETLLKSQGVY</sequence>
<evidence type="ECO:0000313" key="9">
    <source>
        <dbReference type="RefSeq" id="XP_022246730.1"/>
    </source>
</evidence>
<keyword evidence="2" id="KW-0813">Transport</keyword>
<feature type="transmembrane region" description="Helical" evidence="6">
    <location>
        <begin position="76"/>
        <end position="93"/>
    </location>
</feature>
<reference evidence="9" key="1">
    <citation type="submission" date="2025-08" db="UniProtKB">
        <authorList>
            <consortium name="RefSeq"/>
        </authorList>
    </citation>
    <scope>IDENTIFICATION</scope>
    <source>
        <tissue evidence="9">Muscle</tissue>
    </source>
</reference>
<protein>
    <submittedName>
        <fullName evidence="9">MFS-type transporter SLC18B1-like isoform X1</fullName>
    </submittedName>
</protein>
<evidence type="ECO:0000256" key="5">
    <source>
        <dbReference type="ARBA" id="ARBA00023136"/>
    </source>
</evidence>
<dbReference type="GeneID" id="111086781"/>
<dbReference type="InterPro" id="IPR020846">
    <property type="entry name" value="MFS_dom"/>
</dbReference>
<feature type="transmembrane region" description="Helical" evidence="6">
    <location>
        <begin position="392"/>
        <end position="410"/>
    </location>
</feature>
<feature type="transmembrane region" description="Helical" evidence="6">
    <location>
        <begin position="214"/>
        <end position="241"/>
    </location>
</feature>
<dbReference type="SUPFAM" id="SSF103473">
    <property type="entry name" value="MFS general substrate transporter"/>
    <property type="match status" value="1"/>
</dbReference>
<feature type="transmembrane region" description="Helical" evidence="6">
    <location>
        <begin position="143"/>
        <end position="167"/>
    </location>
</feature>
<organism evidence="8 9">
    <name type="scientific">Limulus polyphemus</name>
    <name type="common">Atlantic horseshoe crab</name>
    <dbReference type="NCBI Taxonomy" id="6850"/>
    <lineage>
        <taxon>Eukaryota</taxon>
        <taxon>Metazoa</taxon>
        <taxon>Ecdysozoa</taxon>
        <taxon>Arthropoda</taxon>
        <taxon>Chelicerata</taxon>
        <taxon>Merostomata</taxon>
        <taxon>Xiphosura</taxon>
        <taxon>Limulidae</taxon>
        <taxon>Limulus</taxon>
    </lineage>
</organism>
<dbReference type="PROSITE" id="PS50850">
    <property type="entry name" value="MFS"/>
    <property type="match status" value="1"/>
</dbReference>
<dbReference type="Pfam" id="PF07690">
    <property type="entry name" value="MFS_1"/>
    <property type="match status" value="1"/>
</dbReference>
<comment type="subcellular location">
    <subcellularLocation>
        <location evidence="1">Membrane</location>
        <topology evidence="1">Multi-pass membrane protein</topology>
    </subcellularLocation>
</comment>
<dbReference type="InterPro" id="IPR036259">
    <property type="entry name" value="MFS_trans_sf"/>
</dbReference>
<keyword evidence="5 6" id="KW-0472">Membrane</keyword>
<name>A0ABM1SSX4_LIMPO</name>
<feature type="domain" description="Major facilitator superfamily (MFS) profile" evidence="7">
    <location>
        <begin position="11"/>
        <end position="419"/>
    </location>
</feature>
<accession>A0ABM1SSX4</accession>
<evidence type="ECO:0000259" key="7">
    <source>
        <dbReference type="PROSITE" id="PS50850"/>
    </source>
</evidence>
<feature type="transmembrane region" description="Helical" evidence="6">
    <location>
        <begin position="355"/>
        <end position="380"/>
    </location>
</feature>
<evidence type="ECO:0000313" key="8">
    <source>
        <dbReference type="Proteomes" id="UP000694941"/>
    </source>
</evidence>
<dbReference type="Gene3D" id="1.20.1250.20">
    <property type="entry name" value="MFS general substrate transporter like domains"/>
    <property type="match status" value="2"/>
</dbReference>
<keyword evidence="3 6" id="KW-0812">Transmembrane</keyword>